<dbReference type="SUPFAM" id="SSF54211">
    <property type="entry name" value="Ribosomal protein S5 domain 2-like"/>
    <property type="match status" value="1"/>
</dbReference>
<accession>A0ABS3VJ35</accession>
<organism evidence="3 4">
    <name type="scientific">Micromonospora echinofusca</name>
    <dbReference type="NCBI Taxonomy" id="47858"/>
    <lineage>
        <taxon>Bacteria</taxon>
        <taxon>Bacillati</taxon>
        <taxon>Actinomycetota</taxon>
        <taxon>Actinomycetes</taxon>
        <taxon>Micromonosporales</taxon>
        <taxon>Micromonosporaceae</taxon>
        <taxon>Micromonospora</taxon>
    </lineage>
</organism>
<protein>
    <submittedName>
        <fullName evidence="3">Kinase</fullName>
    </submittedName>
</protein>
<evidence type="ECO:0000313" key="3">
    <source>
        <dbReference type="EMBL" id="MBO4204424.1"/>
    </source>
</evidence>
<comment type="caution">
    <text evidence="3">The sequence shown here is derived from an EMBL/GenBank/DDBJ whole genome shotgun (WGS) entry which is preliminary data.</text>
</comment>
<dbReference type="PIRSF" id="PIRSF033887">
    <property type="entry name" value="PduX"/>
    <property type="match status" value="1"/>
</dbReference>
<sequence length="295" mass="31027">MSARALVAADGCGTACGTFGELLQGALIDADSDFLVTLPIARSSTAHFELAPDRNTVSVHPAGKCKSRQLAELMLRRHGLGCGGTLTLTTELPEGKGHASSSADLVATARAVGGAIGVNPDPAEIETLMATIEPSDGVMYAGVVAFHHRRVRLLAHLGHLPPITIVGIDEGGQLDTVAFNRQPKRFSMAERREYDHLLAVVSAAVRSGDLGAIGRVATRSAVLNQRLRPKAKLTDMITLAETTGALGVVTAHSGTILGLMFADNDHEYDEKVAAARHACRVLAGDSWIDRTQVAS</sequence>
<proteinExistence type="predicted"/>
<dbReference type="EMBL" id="WVUH01000001">
    <property type="protein sequence ID" value="MBO4204424.1"/>
    <property type="molecule type" value="Genomic_DNA"/>
</dbReference>
<keyword evidence="1 3" id="KW-0808">Transferase</keyword>
<keyword evidence="4" id="KW-1185">Reference proteome</keyword>
<dbReference type="Gene3D" id="3.30.230.10">
    <property type="match status" value="1"/>
</dbReference>
<dbReference type="GO" id="GO:0016301">
    <property type="term" value="F:kinase activity"/>
    <property type="evidence" value="ECO:0007669"/>
    <property type="project" value="UniProtKB-KW"/>
</dbReference>
<name>A0ABS3VJ35_MICEH</name>
<dbReference type="Proteomes" id="UP000823521">
    <property type="component" value="Unassembled WGS sequence"/>
</dbReference>
<dbReference type="Pfam" id="PF00288">
    <property type="entry name" value="GHMP_kinases_N"/>
    <property type="match status" value="1"/>
</dbReference>
<dbReference type="InterPro" id="IPR014721">
    <property type="entry name" value="Ribsml_uS5_D2-typ_fold_subgr"/>
</dbReference>
<feature type="domain" description="GHMP kinase N-terminal" evidence="2">
    <location>
        <begin position="70"/>
        <end position="134"/>
    </location>
</feature>
<evidence type="ECO:0000259" key="2">
    <source>
        <dbReference type="Pfam" id="PF00288"/>
    </source>
</evidence>
<keyword evidence="1 3" id="KW-0418">Kinase</keyword>
<dbReference type="InterPro" id="IPR006204">
    <property type="entry name" value="GHMP_kinase_N_dom"/>
</dbReference>
<evidence type="ECO:0000256" key="1">
    <source>
        <dbReference type="ARBA" id="ARBA00022777"/>
    </source>
</evidence>
<reference evidence="3 4" key="1">
    <citation type="submission" date="2019-12" db="EMBL/GenBank/DDBJ databases">
        <title>Whole genome sequencing of endophytic Actinobacterium Micromonospora sp. MPMI6T.</title>
        <authorList>
            <person name="Evv R."/>
            <person name="Podile A.R."/>
        </authorList>
    </citation>
    <scope>NUCLEOTIDE SEQUENCE [LARGE SCALE GENOMIC DNA]</scope>
    <source>
        <strain evidence="3 4">MPMI6</strain>
    </source>
</reference>
<evidence type="ECO:0000313" key="4">
    <source>
        <dbReference type="Proteomes" id="UP000823521"/>
    </source>
</evidence>
<gene>
    <name evidence="3" type="ORF">GSF22_00115</name>
</gene>
<dbReference type="InterPro" id="IPR012363">
    <property type="entry name" value="PduX"/>
</dbReference>
<dbReference type="InterPro" id="IPR020568">
    <property type="entry name" value="Ribosomal_Su5_D2-typ_SF"/>
</dbReference>